<comment type="caution">
    <text evidence="8">The sequence shown here is derived from an EMBL/GenBank/DDBJ whole genome shotgun (WGS) entry which is preliminary data.</text>
</comment>
<feature type="non-terminal residue" evidence="8">
    <location>
        <position position="178"/>
    </location>
</feature>
<evidence type="ECO:0000256" key="4">
    <source>
        <dbReference type="ARBA" id="ARBA00022691"/>
    </source>
</evidence>
<keyword evidence="5" id="KW-0479">Metal-binding</keyword>
<keyword evidence="3" id="KW-0808">Transferase</keyword>
<keyword evidence="2" id="KW-0489">Methyltransferase</keyword>
<dbReference type="PROSITE" id="PS50970">
    <property type="entry name" value="HCY"/>
    <property type="match status" value="1"/>
</dbReference>
<feature type="non-terminal residue" evidence="8">
    <location>
        <position position="1"/>
    </location>
</feature>
<evidence type="ECO:0000256" key="1">
    <source>
        <dbReference type="ARBA" id="ARBA00010398"/>
    </source>
</evidence>
<evidence type="ECO:0000256" key="5">
    <source>
        <dbReference type="ARBA" id="ARBA00022723"/>
    </source>
</evidence>
<keyword evidence="6" id="KW-0170">Cobalt</keyword>
<dbReference type="GO" id="GO:0046872">
    <property type="term" value="F:metal ion binding"/>
    <property type="evidence" value="ECO:0007669"/>
    <property type="project" value="UniProtKB-KW"/>
</dbReference>
<feature type="domain" description="Hcy-binding" evidence="7">
    <location>
        <begin position="1"/>
        <end position="178"/>
    </location>
</feature>
<dbReference type="Gene3D" id="3.20.20.330">
    <property type="entry name" value="Homocysteine-binding-like domain"/>
    <property type="match status" value="1"/>
</dbReference>
<evidence type="ECO:0000313" key="8">
    <source>
        <dbReference type="EMBL" id="GAG42842.1"/>
    </source>
</evidence>
<dbReference type="GO" id="GO:0032259">
    <property type="term" value="P:methylation"/>
    <property type="evidence" value="ECO:0007669"/>
    <property type="project" value="UniProtKB-KW"/>
</dbReference>
<sequence length="178" mass="18805">RFVAGAIGPTPKTLSLSPDVNDPAARSLSFDQLARAYREQIEALVEGEVDILLVETIFDTLNAKAALVAIDEVFEALGVRLPVMISVAITDASARTLSGQTVDSFWRSVAHANPLSVGVNCSLGATDMRPHVAELARIANCCVSSYPNAGLPNAFGEYDEQPDTTGRLVGEFATSGLV</sequence>
<dbReference type="AlphaFoldDB" id="X0Y6B4"/>
<dbReference type="InterPro" id="IPR036589">
    <property type="entry name" value="HCY_dom_sf"/>
</dbReference>
<dbReference type="PANTHER" id="PTHR45833:SF1">
    <property type="entry name" value="METHIONINE SYNTHASE"/>
    <property type="match status" value="1"/>
</dbReference>
<dbReference type="Pfam" id="PF02574">
    <property type="entry name" value="S-methyl_trans"/>
    <property type="match status" value="1"/>
</dbReference>
<dbReference type="InterPro" id="IPR003726">
    <property type="entry name" value="HCY_dom"/>
</dbReference>
<dbReference type="GO" id="GO:0008705">
    <property type="term" value="F:methionine synthase activity"/>
    <property type="evidence" value="ECO:0007669"/>
    <property type="project" value="TreeGrafter"/>
</dbReference>
<dbReference type="GO" id="GO:0050667">
    <property type="term" value="P:homocysteine metabolic process"/>
    <property type="evidence" value="ECO:0007669"/>
    <property type="project" value="TreeGrafter"/>
</dbReference>
<gene>
    <name evidence="8" type="ORF">S01H1_83096</name>
</gene>
<accession>X0Y6B4</accession>
<dbReference type="PANTHER" id="PTHR45833">
    <property type="entry name" value="METHIONINE SYNTHASE"/>
    <property type="match status" value="1"/>
</dbReference>
<reference evidence="8" key="1">
    <citation type="journal article" date="2014" name="Front. Microbiol.">
        <title>High frequency of phylogenetically diverse reductive dehalogenase-homologous genes in deep subseafloor sedimentary metagenomes.</title>
        <authorList>
            <person name="Kawai M."/>
            <person name="Futagami T."/>
            <person name="Toyoda A."/>
            <person name="Takaki Y."/>
            <person name="Nishi S."/>
            <person name="Hori S."/>
            <person name="Arai W."/>
            <person name="Tsubouchi T."/>
            <person name="Morono Y."/>
            <person name="Uchiyama I."/>
            <person name="Ito T."/>
            <person name="Fujiyama A."/>
            <person name="Inagaki F."/>
            <person name="Takami H."/>
        </authorList>
    </citation>
    <scope>NUCLEOTIDE SEQUENCE</scope>
    <source>
        <strain evidence="8">Expedition CK06-06</strain>
    </source>
</reference>
<evidence type="ECO:0000256" key="3">
    <source>
        <dbReference type="ARBA" id="ARBA00022679"/>
    </source>
</evidence>
<dbReference type="EMBL" id="BARS01056420">
    <property type="protein sequence ID" value="GAG42842.1"/>
    <property type="molecule type" value="Genomic_DNA"/>
</dbReference>
<dbReference type="InterPro" id="IPR050554">
    <property type="entry name" value="Met_Synthase/Corrinoid"/>
</dbReference>
<evidence type="ECO:0000256" key="6">
    <source>
        <dbReference type="ARBA" id="ARBA00023285"/>
    </source>
</evidence>
<comment type="similarity">
    <text evidence="1">Belongs to the vitamin-B12 dependent methionine synthase family.</text>
</comment>
<dbReference type="SUPFAM" id="SSF82282">
    <property type="entry name" value="Homocysteine S-methyltransferase"/>
    <property type="match status" value="1"/>
</dbReference>
<dbReference type="GO" id="GO:0005829">
    <property type="term" value="C:cytosol"/>
    <property type="evidence" value="ECO:0007669"/>
    <property type="project" value="TreeGrafter"/>
</dbReference>
<name>X0Y6B4_9ZZZZ</name>
<organism evidence="8">
    <name type="scientific">marine sediment metagenome</name>
    <dbReference type="NCBI Taxonomy" id="412755"/>
    <lineage>
        <taxon>unclassified sequences</taxon>
        <taxon>metagenomes</taxon>
        <taxon>ecological metagenomes</taxon>
    </lineage>
</organism>
<protein>
    <recommendedName>
        <fullName evidence="7">Hcy-binding domain-containing protein</fullName>
    </recommendedName>
</protein>
<dbReference type="GO" id="GO:0046653">
    <property type="term" value="P:tetrahydrofolate metabolic process"/>
    <property type="evidence" value="ECO:0007669"/>
    <property type="project" value="TreeGrafter"/>
</dbReference>
<evidence type="ECO:0000256" key="2">
    <source>
        <dbReference type="ARBA" id="ARBA00022603"/>
    </source>
</evidence>
<keyword evidence="4" id="KW-0949">S-adenosyl-L-methionine</keyword>
<evidence type="ECO:0000259" key="7">
    <source>
        <dbReference type="PROSITE" id="PS50970"/>
    </source>
</evidence>
<proteinExistence type="inferred from homology"/>